<dbReference type="Pfam" id="PF01638">
    <property type="entry name" value="HxlR"/>
    <property type="match status" value="1"/>
</dbReference>
<dbReference type="EMBL" id="SZZH01000003">
    <property type="protein sequence ID" value="TKV58273.1"/>
    <property type="molecule type" value="Genomic_DNA"/>
</dbReference>
<proteinExistence type="predicted"/>
<evidence type="ECO:0000256" key="3">
    <source>
        <dbReference type="ARBA" id="ARBA00023163"/>
    </source>
</evidence>
<dbReference type="InterPro" id="IPR036388">
    <property type="entry name" value="WH-like_DNA-bd_sf"/>
</dbReference>
<organism evidence="5 6">
    <name type="scientific">Nakamurella flava</name>
    <dbReference type="NCBI Taxonomy" id="2576308"/>
    <lineage>
        <taxon>Bacteria</taxon>
        <taxon>Bacillati</taxon>
        <taxon>Actinomycetota</taxon>
        <taxon>Actinomycetes</taxon>
        <taxon>Nakamurellales</taxon>
        <taxon>Nakamurellaceae</taxon>
        <taxon>Nakamurella</taxon>
    </lineage>
</organism>
<dbReference type="GO" id="GO:0003677">
    <property type="term" value="F:DNA binding"/>
    <property type="evidence" value="ECO:0007669"/>
    <property type="project" value="UniProtKB-KW"/>
</dbReference>
<dbReference type="InterPro" id="IPR036390">
    <property type="entry name" value="WH_DNA-bd_sf"/>
</dbReference>
<evidence type="ECO:0000256" key="2">
    <source>
        <dbReference type="ARBA" id="ARBA00023125"/>
    </source>
</evidence>
<protein>
    <submittedName>
        <fullName evidence="5">Helix-turn-helix transcriptional regulator</fullName>
    </submittedName>
</protein>
<dbReference type="PANTHER" id="PTHR33204">
    <property type="entry name" value="TRANSCRIPTIONAL REGULATOR, MARR FAMILY"/>
    <property type="match status" value="1"/>
</dbReference>
<keyword evidence="6" id="KW-1185">Reference proteome</keyword>
<dbReference type="AlphaFoldDB" id="A0A4U6QDU1"/>
<evidence type="ECO:0000313" key="5">
    <source>
        <dbReference type="EMBL" id="TKV58273.1"/>
    </source>
</evidence>
<keyword evidence="2" id="KW-0238">DNA-binding</keyword>
<dbReference type="Proteomes" id="UP000306985">
    <property type="component" value="Unassembled WGS sequence"/>
</dbReference>
<keyword evidence="1" id="KW-0805">Transcription regulation</keyword>
<evidence type="ECO:0000259" key="4">
    <source>
        <dbReference type="PROSITE" id="PS51118"/>
    </source>
</evidence>
<dbReference type="OrthoDB" id="9792527at2"/>
<sequence>MVRADWSGAFCPVRRGLDVVGDPWSLLIMRDALHGRRRFEDFRSSLGIADSVLSRRLTALVDAGLLTRNDYRAARRTHAEYRPTQAGTDLLPVLHALATWAEVHTTLPDGGGHMAVIHTACGAETRSADTCTACREPLRSEDVAWDKPWHDRRDALVGPVDAS</sequence>
<evidence type="ECO:0000256" key="1">
    <source>
        <dbReference type="ARBA" id="ARBA00023015"/>
    </source>
</evidence>
<keyword evidence="3" id="KW-0804">Transcription</keyword>
<gene>
    <name evidence="5" type="ORF">FDO65_11825</name>
</gene>
<comment type="caution">
    <text evidence="5">The sequence shown here is derived from an EMBL/GenBank/DDBJ whole genome shotgun (WGS) entry which is preliminary data.</text>
</comment>
<dbReference type="InterPro" id="IPR002577">
    <property type="entry name" value="HTH_HxlR"/>
</dbReference>
<dbReference type="Gene3D" id="1.10.10.10">
    <property type="entry name" value="Winged helix-like DNA-binding domain superfamily/Winged helix DNA-binding domain"/>
    <property type="match status" value="1"/>
</dbReference>
<name>A0A4U6QDU1_9ACTN</name>
<dbReference type="PANTHER" id="PTHR33204:SF18">
    <property type="entry name" value="TRANSCRIPTIONAL REGULATORY PROTEIN"/>
    <property type="match status" value="1"/>
</dbReference>
<dbReference type="RefSeq" id="WP_137449936.1">
    <property type="nucleotide sequence ID" value="NZ_SZZH01000003.1"/>
</dbReference>
<evidence type="ECO:0000313" key="6">
    <source>
        <dbReference type="Proteomes" id="UP000306985"/>
    </source>
</evidence>
<accession>A0A4U6QDU1</accession>
<reference evidence="5 6" key="1">
    <citation type="submission" date="2019-05" db="EMBL/GenBank/DDBJ databases">
        <title>Nakamurella sp. N5BH11, whole genome shotgun sequence.</title>
        <authorList>
            <person name="Tuo L."/>
        </authorList>
    </citation>
    <scope>NUCLEOTIDE SEQUENCE [LARGE SCALE GENOMIC DNA]</scope>
    <source>
        <strain evidence="5 6">N5BH11</strain>
    </source>
</reference>
<feature type="domain" description="HTH hxlR-type" evidence="4">
    <location>
        <begin position="11"/>
        <end position="109"/>
    </location>
</feature>
<dbReference type="PROSITE" id="PS51118">
    <property type="entry name" value="HTH_HXLR"/>
    <property type="match status" value="1"/>
</dbReference>
<dbReference type="SUPFAM" id="SSF46785">
    <property type="entry name" value="Winged helix' DNA-binding domain"/>
    <property type="match status" value="1"/>
</dbReference>